<organism evidence="2 3">
    <name type="scientific">Erysiphe pulchra</name>
    <dbReference type="NCBI Taxonomy" id="225359"/>
    <lineage>
        <taxon>Eukaryota</taxon>
        <taxon>Fungi</taxon>
        <taxon>Dikarya</taxon>
        <taxon>Ascomycota</taxon>
        <taxon>Pezizomycotina</taxon>
        <taxon>Leotiomycetes</taxon>
        <taxon>Erysiphales</taxon>
        <taxon>Erysiphaceae</taxon>
        <taxon>Erysiphe</taxon>
    </lineage>
</organism>
<dbReference type="PANTHER" id="PTHR42077">
    <property type="entry name" value="YALI0F30239P"/>
    <property type="match status" value="1"/>
</dbReference>
<dbReference type="Proteomes" id="UP000237438">
    <property type="component" value="Unassembled WGS sequence"/>
</dbReference>
<evidence type="ECO:0000256" key="1">
    <source>
        <dbReference type="SAM" id="Phobius"/>
    </source>
</evidence>
<keyword evidence="1" id="KW-0472">Membrane</keyword>
<keyword evidence="1" id="KW-1133">Transmembrane helix</keyword>
<proteinExistence type="predicted"/>
<evidence type="ECO:0000313" key="3">
    <source>
        <dbReference type="Proteomes" id="UP000237438"/>
    </source>
</evidence>
<keyword evidence="3" id="KW-1185">Reference proteome</keyword>
<accession>A0A2S4Q0E2</accession>
<keyword evidence="1" id="KW-0812">Transmembrane</keyword>
<feature type="transmembrane region" description="Helical" evidence="1">
    <location>
        <begin position="34"/>
        <end position="52"/>
    </location>
</feature>
<comment type="caution">
    <text evidence="2">The sequence shown here is derived from an EMBL/GenBank/DDBJ whole genome shotgun (WGS) entry which is preliminary data.</text>
</comment>
<dbReference type="AlphaFoldDB" id="A0A2S4Q0E2"/>
<name>A0A2S4Q0E2_9PEZI</name>
<reference evidence="2 3" key="1">
    <citation type="submission" date="2017-10" db="EMBL/GenBank/DDBJ databases">
        <title>Development of genomic resources for the powdery mildew, Erysiphe pulchra.</title>
        <authorList>
            <person name="Wadl P.A."/>
            <person name="Mack B.M."/>
            <person name="Moore G."/>
            <person name="Beltz S.B."/>
        </authorList>
    </citation>
    <scope>NUCLEOTIDE SEQUENCE [LARGE SCALE GENOMIC DNA]</scope>
    <source>
        <strain evidence="2">Cflorida</strain>
    </source>
</reference>
<evidence type="ECO:0000313" key="2">
    <source>
        <dbReference type="EMBL" id="POS87752.1"/>
    </source>
</evidence>
<sequence>MSIWIESTAATSTIPSTLMTKLRMLIDFSLSSKILPLIVLVSILLLIAFVIYQINVTVQKISSETSNKMQTKNIFFTRDGVTVGVKELKNERYIDVSQNFLVKTWNLNKWPTYTRRLKFNSWRRAEATFRRRSSPSPIPM</sequence>
<dbReference type="OrthoDB" id="4083871at2759"/>
<gene>
    <name evidence="2" type="ORF">EPUL_000515</name>
</gene>
<dbReference type="PANTHER" id="PTHR42077:SF1">
    <property type="entry name" value="YALI0F30239P"/>
    <property type="match status" value="1"/>
</dbReference>
<protein>
    <submittedName>
        <fullName evidence="2">Uncharacterized protein</fullName>
    </submittedName>
</protein>
<dbReference type="EMBL" id="PEDP01000075">
    <property type="protein sequence ID" value="POS87752.1"/>
    <property type="molecule type" value="Genomic_DNA"/>
</dbReference>